<feature type="compositionally biased region" description="Low complexity" evidence="4">
    <location>
        <begin position="793"/>
        <end position="824"/>
    </location>
</feature>
<dbReference type="Gene3D" id="1.10.510.10">
    <property type="entry name" value="Transferase(Phosphotransferase) domain 1"/>
    <property type="match status" value="1"/>
</dbReference>
<sequence length="848" mass="94329">MVYTAQYNCLVLKGTDAITPENFIVIEISPSAPVSDLQKAIVDMQGLGPHLTLFNVSACAFKPSTDLDLSALGDSLFPKAPSPEVKTHQLLATDRLHRIFPEPLDDSHLHIIVKAPIEELNCCFREDPNATAFAIKIEPQEKVSALKKAIKDVMGSRFDHVAAVDLVLWKAAFPVGEIRPQQLDGLEELQPLETLASLFMDGKSQDVHVIFDLRSTLRQTKSCPIVVDSDGELVKKHPDAVELIKTRDDYFKKFPKRPPSEIAAPSEISILQKPSSAHGILFHCNRPQAAEPPIPLTLLHPIFNEFLDDCNNCTTTQKDHSLVREISQVMSDFYGKEDRRQSKFLQIFLAHGIPIISTQITGTSYRTDGDMQTRGFPYLICEFKNEFGSTRSDPVFQMAAYYTAFLRSCRTLSAFSVYPCIGLYVVGCVLGFVGFGLGERVIIQVLGQPIRFDYHSTDAKLSLIVTRHLGALRKATLQLQGYYASSVFHLGPTATLPCYFKYTCFKSGLRSQVSYQSQMREKLVFFGEAGDSSPVCVKFVTRYSTEAHEICAKNGFAPTLRGFEKLPGGWFMVVMDSIDESFQPLYRLPRCHRTDALYQAALNKIMCLHQNNLAHGDVRETNLMVATHKPNECMLVDFDWAGQIGEFGHFDWKSHIFPLISGTERSRRICRNEDSNESASRRLSCAAGFDFKNQYSRPVGCHTGTAAGKACIVDVFPLPSTHATHAPVQPKTPHTGGNAPQPPPILQFLGRRLQWQLAKLIAETLTRANNQTNRRTYHSPMSRPLRLRPPPSSQQLDFASAGAKASVAAPNDASSTLLSRISPSPLSPAPHQEWTLPPLLGRMPSTRL</sequence>
<name>A0A8H5CU96_9AGAR</name>
<evidence type="ECO:0000256" key="1">
    <source>
        <dbReference type="ARBA" id="ARBA00004340"/>
    </source>
</evidence>
<evidence type="ECO:0000256" key="2">
    <source>
        <dbReference type="ARBA" id="ARBA00004613"/>
    </source>
</evidence>
<organism evidence="7 8">
    <name type="scientific">Leucocoprinus leucothites</name>
    <dbReference type="NCBI Taxonomy" id="201217"/>
    <lineage>
        <taxon>Eukaryota</taxon>
        <taxon>Fungi</taxon>
        <taxon>Dikarya</taxon>
        <taxon>Basidiomycota</taxon>
        <taxon>Agaricomycotina</taxon>
        <taxon>Agaricomycetes</taxon>
        <taxon>Agaricomycetidae</taxon>
        <taxon>Agaricales</taxon>
        <taxon>Agaricineae</taxon>
        <taxon>Agaricaceae</taxon>
        <taxon>Leucocoprinus</taxon>
    </lineage>
</organism>
<dbReference type="OrthoDB" id="4062651at2759"/>
<dbReference type="InterPro" id="IPR011009">
    <property type="entry name" value="Kinase-like_dom_sf"/>
</dbReference>
<keyword evidence="5" id="KW-1133">Transmembrane helix</keyword>
<dbReference type="SUPFAM" id="SSF56112">
    <property type="entry name" value="Protein kinase-like (PK-like)"/>
    <property type="match status" value="1"/>
</dbReference>
<protein>
    <recommendedName>
        <fullName evidence="6">Crinkler effector protein N-terminal domain-containing protein</fullName>
    </recommendedName>
</protein>
<dbReference type="EMBL" id="JAACJO010000021">
    <property type="protein sequence ID" value="KAF5348124.1"/>
    <property type="molecule type" value="Genomic_DNA"/>
</dbReference>
<keyword evidence="5" id="KW-0812">Transmembrane</keyword>
<evidence type="ECO:0000256" key="4">
    <source>
        <dbReference type="SAM" id="MobiDB-lite"/>
    </source>
</evidence>
<evidence type="ECO:0000256" key="3">
    <source>
        <dbReference type="ARBA" id="ARBA00022525"/>
    </source>
</evidence>
<feature type="transmembrane region" description="Helical" evidence="5">
    <location>
        <begin position="415"/>
        <end position="437"/>
    </location>
</feature>
<dbReference type="GO" id="GO:0043657">
    <property type="term" value="C:host cell"/>
    <property type="evidence" value="ECO:0007669"/>
    <property type="project" value="UniProtKB-SubCell"/>
</dbReference>
<dbReference type="Proteomes" id="UP000559027">
    <property type="component" value="Unassembled WGS sequence"/>
</dbReference>
<comment type="subcellular location">
    <subcellularLocation>
        <location evidence="1">Host cell</location>
    </subcellularLocation>
    <subcellularLocation>
        <location evidence="2">Secreted</location>
    </subcellularLocation>
</comment>
<dbReference type="GO" id="GO:0005576">
    <property type="term" value="C:extracellular region"/>
    <property type="evidence" value="ECO:0007669"/>
    <property type="project" value="UniProtKB-SubCell"/>
</dbReference>
<evidence type="ECO:0000256" key="5">
    <source>
        <dbReference type="SAM" id="Phobius"/>
    </source>
</evidence>
<evidence type="ECO:0000259" key="6">
    <source>
        <dbReference type="Pfam" id="PF20147"/>
    </source>
</evidence>
<keyword evidence="8" id="KW-1185">Reference proteome</keyword>
<evidence type="ECO:0000313" key="7">
    <source>
        <dbReference type="EMBL" id="KAF5348124.1"/>
    </source>
</evidence>
<feature type="region of interest" description="Disordered" evidence="4">
    <location>
        <begin position="769"/>
        <end position="848"/>
    </location>
</feature>
<reference evidence="7 8" key="1">
    <citation type="journal article" date="2020" name="ISME J.">
        <title>Uncovering the hidden diversity of litter-decomposition mechanisms in mushroom-forming fungi.</title>
        <authorList>
            <person name="Floudas D."/>
            <person name="Bentzer J."/>
            <person name="Ahren D."/>
            <person name="Johansson T."/>
            <person name="Persson P."/>
            <person name="Tunlid A."/>
        </authorList>
    </citation>
    <scope>NUCLEOTIDE SEQUENCE [LARGE SCALE GENOMIC DNA]</scope>
    <source>
        <strain evidence="7 8">CBS 146.42</strain>
    </source>
</reference>
<evidence type="ECO:0000313" key="8">
    <source>
        <dbReference type="Proteomes" id="UP000559027"/>
    </source>
</evidence>
<dbReference type="AlphaFoldDB" id="A0A8H5CU96"/>
<proteinExistence type="predicted"/>
<dbReference type="InterPro" id="IPR045379">
    <property type="entry name" value="Crinkler_N"/>
</dbReference>
<feature type="region of interest" description="Disordered" evidence="4">
    <location>
        <begin position="723"/>
        <end position="745"/>
    </location>
</feature>
<feature type="domain" description="Crinkler effector protein N-terminal" evidence="6">
    <location>
        <begin position="119"/>
        <end position="210"/>
    </location>
</feature>
<comment type="caution">
    <text evidence="7">The sequence shown here is derived from an EMBL/GenBank/DDBJ whole genome shotgun (WGS) entry which is preliminary data.</text>
</comment>
<keyword evidence="3" id="KW-0964">Secreted</keyword>
<gene>
    <name evidence="7" type="ORF">D9756_010741</name>
</gene>
<keyword evidence="5" id="KW-0472">Membrane</keyword>
<accession>A0A8H5CU96</accession>
<dbReference type="Pfam" id="PF20147">
    <property type="entry name" value="Crinkler"/>
    <property type="match status" value="1"/>
</dbReference>